<evidence type="ECO:0000313" key="3">
    <source>
        <dbReference type="Proteomes" id="UP001152622"/>
    </source>
</evidence>
<proteinExistence type="predicted"/>
<reference evidence="2" key="1">
    <citation type="journal article" date="2023" name="Science">
        <title>Genome structures resolve the early diversification of teleost fishes.</title>
        <authorList>
            <person name="Parey E."/>
            <person name="Louis A."/>
            <person name="Montfort J."/>
            <person name="Bouchez O."/>
            <person name="Roques C."/>
            <person name="Iampietro C."/>
            <person name="Lluch J."/>
            <person name="Castinel A."/>
            <person name="Donnadieu C."/>
            <person name="Desvignes T."/>
            <person name="Floi Bucao C."/>
            <person name="Jouanno E."/>
            <person name="Wen M."/>
            <person name="Mejri S."/>
            <person name="Dirks R."/>
            <person name="Jansen H."/>
            <person name="Henkel C."/>
            <person name="Chen W.J."/>
            <person name="Zahm M."/>
            <person name="Cabau C."/>
            <person name="Klopp C."/>
            <person name="Thompson A.W."/>
            <person name="Robinson-Rechavi M."/>
            <person name="Braasch I."/>
            <person name="Lecointre G."/>
            <person name="Bobe J."/>
            <person name="Postlethwait J.H."/>
            <person name="Berthelot C."/>
            <person name="Roest Crollius H."/>
            <person name="Guiguen Y."/>
        </authorList>
    </citation>
    <scope>NUCLEOTIDE SEQUENCE</scope>
    <source>
        <strain evidence="2">WJC10195</strain>
    </source>
</reference>
<evidence type="ECO:0000256" key="1">
    <source>
        <dbReference type="SAM" id="MobiDB-lite"/>
    </source>
</evidence>
<feature type="region of interest" description="Disordered" evidence="1">
    <location>
        <begin position="79"/>
        <end position="133"/>
    </location>
</feature>
<dbReference type="EMBL" id="JAINUF010000020">
    <property type="protein sequence ID" value="KAJ8335694.1"/>
    <property type="molecule type" value="Genomic_DNA"/>
</dbReference>
<feature type="region of interest" description="Disordered" evidence="1">
    <location>
        <begin position="1"/>
        <end position="43"/>
    </location>
</feature>
<dbReference type="AlphaFoldDB" id="A0A9Q1EBF4"/>
<feature type="compositionally biased region" description="Basic residues" evidence="1">
    <location>
        <begin position="123"/>
        <end position="133"/>
    </location>
</feature>
<dbReference type="OrthoDB" id="10597813at2759"/>
<accession>A0A9Q1EBF4</accession>
<comment type="caution">
    <text evidence="2">The sequence shown here is derived from an EMBL/GenBank/DDBJ whole genome shotgun (WGS) entry which is preliminary data.</text>
</comment>
<organism evidence="2 3">
    <name type="scientific">Synaphobranchus kaupii</name>
    <name type="common">Kaup's arrowtooth eel</name>
    <dbReference type="NCBI Taxonomy" id="118154"/>
    <lineage>
        <taxon>Eukaryota</taxon>
        <taxon>Metazoa</taxon>
        <taxon>Chordata</taxon>
        <taxon>Craniata</taxon>
        <taxon>Vertebrata</taxon>
        <taxon>Euteleostomi</taxon>
        <taxon>Actinopterygii</taxon>
        <taxon>Neopterygii</taxon>
        <taxon>Teleostei</taxon>
        <taxon>Anguilliformes</taxon>
        <taxon>Synaphobranchidae</taxon>
        <taxon>Synaphobranchus</taxon>
    </lineage>
</organism>
<keyword evidence="3" id="KW-1185">Reference proteome</keyword>
<evidence type="ECO:0000313" key="2">
    <source>
        <dbReference type="EMBL" id="KAJ8335694.1"/>
    </source>
</evidence>
<sequence>MSESLVAITGSRNSPEEARSPGPYRDPETILDLKSAPNVPLTSLPGRTLRLVSPEWSPGTGSANENKAARCLVLAISQKPGSGAPQHPRSAADQSALKRYRLSITWNRPGPTQKRAAPTPERSRRKSLPSRRR</sequence>
<name>A0A9Q1EBF4_SYNKA</name>
<dbReference type="Proteomes" id="UP001152622">
    <property type="component" value="Chromosome 20"/>
</dbReference>
<gene>
    <name evidence="2" type="ORF">SKAU_G00390360</name>
</gene>
<protein>
    <submittedName>
        <fullName evidence="2">Uncharacterized protein</fullName>
    </submittedName>
</protein>